<keyword evidence="2" id="KW-0732">Signal</keyword>
<reference evidence="3 4" key="1">
    <citation type="submission" date="2022-11" db="EMBL/GenBank/DDBJ databases">
        <title>Haliovirga abyssi gen. nov., sp. nov., a mesophilic fermentative bacterium isolated from the Iheya North hydrothermal field and the proposal of Haliovirgaceae fam. nov.</title>
        <authorList>
            <person name="Miyazaki U."/>
            <person name="Tame A."/>
            <person name="Miyazaki J."/>
            <person name="Takai K."/>
            <person name="Sawayama S."/>
            <person name="Kitajima M."/>
            <person name="Okamoto A."/>
            <person name="Nakagawa S."/>
        </authorList>
    </citation>
    <scope>NUCLEOTIDE SEQUENCE [LARGE SCALE GENOMIC DNA]</scope>
    <source>
        <strain evidence="3 4">IC12</strain>
    </source>
</reference>
<sequence length="155" mass="18144">MKKSLVVLIGVLLSAFSFSAGLENIPKDVFIKAGVSEANIEKALDLSKLAKIEIEKNQIEAKKVDLDIKYLLLDETKDWVKIENLMKKSSGYRIKAKIKILKVKEELKKYITEAQFKMIFREMRQRNDKRMKFQKKRKGNRPKRGNEPKRVKRAY</sequence>
<evidence type="ECO:0000313" key="3">
    <source>
        <dbReference type="EMBL" id="BDU50950.1"/>
    </source>
</evidence>
<dbReference type="Proteomes" id="UP001321582">
    <property type="component" value="Chromosome"/>
</dbReference>
<protein>
    <recommendedName>
        <fullName evidence="5">DUF4168 domain-containing protein</fullName>
    </recommendedName>
</protein>
<evidence type="ECO:0000313" key="4">
    <source>
        <dbReference type="Proteomes" id="UP001321582"/>
    </source>
</evidence>
<dbReference type="AlphaFoldDB" id="A0AAU9DCC0"/>
<evidence type="ECO:0000256" key="2">
    <source>
        <dbReference type="SAM" id="SignalP"/>
    </source>
</evidence>
<evidence type="ECO:0000256" key="1">
    <source>
        <dbReference type="SAM" id="MobiDB-lite"/>
    </source>
</evidence>
<organism evidence="3 4">
    <name type="scientific">Haliovirga abyssi</name>
    <dbReference type="NCBI Taxonomy" id="2996794"/>
    <lineage>
        <taxon>Bacteria</taxon>
        <taxon>Fusobacteriati</taxon>
        <taxon>Fusobacteriota</taxon>
        <taxon>Fusobacteriia</taxon>
        <taxon>Fusobacteriales</taxon>
        <taxon>Haliovirgaceae</taxon>
        <taxon>Haliovirga</taxon>
    </lineage>
</organism>
<feature type="chain" id="PRO_5043459821" description="DUF4168 domain-containing protein" evidence="2">
    <location>
        <begin position="21"/>
        <end position="155"/>
    </location>
</feature>
<feature type="signal peptide" evidence="2">
    <location>
        <begin position="1"/>
        <end position="20"/>
    </location>
</feature>
<keyword evidence="4" id="KW-1185">Reference proteome</keyword>
<evidence type="ECO:0008006" key="5">
    <source>
        <dbReference type="Google" id="ProtNLM"/>
    </source>
</evidence>
<feature type="compositionally biased region" description="Basic residues" evidence="1">
    <location>
        <begin position="132"/>
        <end position="143"/>
    </location>
</feature>
<accession>A0AAU9DCC0</accession>
<dbReference type="RefSeq" id="WP_307903797.1">
    <property type="nucleotide sequence ID" value="NZ_AP027059.1"/>
</dbReference>
<feature type="region of interest" description="Disordered" evidence="1">
    <location>
        <begin position="129"/>
        <end position="155"/>
    </location>
</feature>
<dbReference type="KEGG" id="haby:HLVA_15190"/>
<gene>
    <name evidence="3" type="ORF">HLVA_15190</name>
</gene>
<proteinExistence type="predicted"/>
<dbReference type="EMBL" id="AP027059">
    <property type="protein sequence ID" value="BDU50950.1"/>
    <property type="molecule type" value="Genomic_DNA"/>
</dbReference>
<name>A0AAU9DCC0_9FUSO</name>